<proteinExistence type="predicted"/>
<evidence type="ECO:0000313" key="3">
    <source>
        <dbReference type="Proteomes" id="UP000835052"/>
    </source>
</evidence>
<accession>A0A8S1HRN5</accession>
<dbReference type="EMBL" id="CAJGYM010000139">
    <property type="protein sequence ID" value="CAD6198797.1"/>
    <property type="molecule type" value="Genomic_DNA"/>
</dbReference>
<dbReference type="AlphaFoldDB" id="A0A8S1HRN5"/>
<gene>
    <name evidence="2" type="ORF">CAUJ_LOCUS14703</name>
</gene>
<dbReference type="OrthoDB" id="5865862at2759"/>
<protein>
    <submittedName>
        <fullName evidence="2">Uncharacterized protein</fullName>
    </submittedName>
</protein>
<evidence type="ECO:0000256" key="1">
    <source>
        <dbReference type="SAM" id="Phobius"/>
    </source>
</evidence>
<name>A0A8S1HRN5_9PELO</name>
<keyword evidence="1" id="KW-0472">Membrane</keyword>
<evidence type="ECO:0000313" key="2">
    <source>
        <dbReference type="EMBL" id="CAD6198797.1"/>
    </source>
</evidence>
<reference evidence="2" key="1">
    <citation type="submission" date="2020-10" db="EMBL/GenBank/DDBJ databases">
        <authorList>
            <person name="Kikuchi T."/>
        </authorList>
    </citation>
    <scope>NUCLEOTIDE SEQUENCE</scope>
    <source>
        <strain evidence="2">NKZ352</strain>
    </source>
</reference>
<keyword evidence="1" id="KW-1133">Transmembrane helix</keyword>
<organism evidence="2 3">
    <name type="scientific">Caenorhabditis auriculariae</name>
    <dbReference type="NCBI Taxonomy" id="2777116"/>
    <lineage>
        <taxon>Eukaryota</taxon>
        <taxon>Metazoa</taxon>
        <taxon>Ecdysozoa</taxon>
        <taxon>Nematoda</taxon>
        <taxon>Chromadorea</taxon>
        <taxon>Rhabditida</taxon>
        <taxon>Rhabditina</taxon>
        <taxon>Rhabditomorpha</taxon>
        <taxon>Rhabditoidea</taxon>
        <taxon>Rhabditidae</taxon>
        <taxon>Peloderinae</taxon>
        <taxon>Caenorhabditis</taxon>
    </lineage>
</organism>
<feature type="transmembrane region" description="Helical" evidence="1">
    <location>
        <begin position="40"/>
        <end position="60"/>
    </location>
</feature>
<comment type="caution">
    <text evidence="2">The sequence shown here is derived from an EMBL/GenBank/DDBJ whole genome shotgun (WGS) entry which is preliminary data.</text>
</comment>
<keyword evidence="3" id="KW-1185">Reference proteome</keyword>
<dbReference type="Proteomes" id="UP000835052">
    <property type="component" value="Unassembled WGS sequence"/>
</dbReference>
<sequence length="131" mass="14858">MIGEVRSAQSYANGEQTVLRFKRTLRSGFRYFRVRRYASVFKMKVLAMLMLLVAVSWTLLEVVDSSGVPARRLKRQYYGYGGYGYGYNCNCGTYAPCPHYDYGGYDCGCATYAPCSHYGYYGGYGGYGYKK</sequence>
<keyword evidence="1" id="KW-0812">Transmembrane</keyword>